<dbReference type="Pfam" id="PF13539">
    <property type="entry name" value="Peptidase_M15_4"/>
    <property type="match status" value="1"/>
</dbReference>
<proteinExistence type="predicted"/>
<dbReference type="Gene3D" id="3.30.1380.10">
    <property type="match status" value="1"/>
</dbReference>
<dbReference type="RefSeq" id="WP_207907344.1">
    <property type="nucleotide sequence ID" value="NZ_JAKMYJ010000116.1"/>
</dbReference>
<evidence type="ECO:0000313" key="1">
    <source>
        <dbReference type="EMBL" id="MDH5922948.1"/>
    </source>
</evidence>
<evidence type="ECO:0000313" key="2">
    <source>
        <dbReference type="Proteomes" id="UP001159663"/>
    </source>
</evidence>
<sequence length="159" mass="18186">MRWLMLLASGLLAGVYLMNKRTIDETVSDFVLSARSETRMLGVHGDLKKVVRRALELSPYDFGITEGLRTAKRQYQLYQEGLSQLDGAKRLSRHQSGHAIDFVAYDENNKVTWDFKYYAAISRAFKQAAQELNVAIVWGGDWKSLKDGPHIELSRRVYT</sequence>
<dbReference type="InterPro" id="IPR039561">
    <property type="entry name" value="Peptidase_M15C"/>
</dbReference>
<reference evidence="1" key="1">
    <citation type="submission" date="2022-01" db="EMBL/GenBank/DDBJ databases">
        <title>Vibrio aestuarianus Clade A and Clade B isolates are associated with Pacific oyster (Crassostrea gigas) disease outbreaks across Ireland.</title>
        <authorList>
            <person name="Coyle N."/>
            <person name="O'Toole C."/>
            <person name="Thomas J.C.L."/>
            <person name="Ryder D."/>
            <person name="Cheslett D."/>
            <person name="Feist S."/>
            <person name="Bean T."/>
            <person name="Joseph A."/>
            <person name="Waina A."/>
            <person name="Feil E."/>
            <person name="Verner-Jeffreys D.W."/>
        </authorList>
    </citation>
    <scope>NUCLEOTIDE SEQUENCE</scope>
    <source>
        <strain evidence="1">S/17/14 A</strain>
    </source>
</reference>
<dbReference type="Proteomes" id="UP001159663">
    <property type="component" value="Unassembled WGS sequence"/>
</dbReference>
<dbReference type="GO" id="GO:0008233">
    <property type="term" value="F:peptidase activity"/>
    <property type="evidence" value="ECO:0007669"/>
    <property type="project" value="InterPro"/>
</dbReference>
<dbReference type="EMBL" id="JAKMYX010000080">
    <property type="protein sequence ID" value="MDH5922948.1"/>
    <property type="molecule type" value="Genomic_DNA"/>
</dbReference>
<dbReference type="SUPFAM" id="SSF55166">
    <property type="entry name" value="Hedgehog/DD-peptidase"/>
    <property type="match status" value="1"/>
</dbReference>
<dbReference type="AlphaFoldDB" id="A0AA43GD58"/>
<gene>
    <name evidence="1" type="ORF">L8R85_18135</name>
</gene>
<accession>A0AA43GD58</accession>
<protein>
    <submittedName>
        <fullName evidence="1">M15 family metallopeptidase</fullName>
    </submittedName>
</protein>
<dbReference type="InterPro" id="IPR009045">
    <property type="entry name" value="Zn_M74/Hedgehog-like"/>
</dbReference>
<comment type="caution">
    <text evidence="1">The sequence shown here is derived from an EMBL/GenBank/DDBJ whole genome shotgun (WGS) entry which is preliminary data.</text>
</comment>
<organism evidence="1 2">
    <name type="scientific">Vibrio splendidus</name>
    <dbReference type="NCBI Taxonomy" id="29497"/>
    <lineage>
        <taxon>Bacteria</taxon>
        <taxon>Pseudomonadati</taxon>
        <taxon>Pseudomonadota</taxon>
        <taxon>Gammaproteobacteria</taxon>
        <taxon>Vibrionales</taxon>
        <taxon>Vibrionaceae</taxon>
        <taxon>Vibrio</taxon>
    </lineage>
</organism>
<name>A0AA43GD58_VIBSP</name>
<dbReference type="CDD" id="cd14845">
    <property type="entry name" value="L-Ala-D-Glu_peptidase_like"/>
    <property type="match status" value="1"/>
</dbReference>